<dbReference type="STRING" id="1291764.GCA_001311235_03173"/>
<keyword evidence="1" id="KW-0472">Membrane</keyword>
<keyword evidence="1" id="KW-0812">Transmembrane</keyword>
<evidence type="ECO:0000313" key="3">
    <source>
        <dbReference type="Proteomes" id="UP000218181"/>
    </source>
</evidence>
<reference evidence="2 3" key="1">
    <citation type="submission" date="2014-12" db="EMBL/GenBank/DDBJ databases">
        <title>Draft genome sequences of 10 type strains of Lactococcus.</title>
        <authorList>
            <person name="Sun Z."/>
            <person name="Zhong Z."/>
            <person name="Liu W."/>
            <person name="Zhang W."/>
            <person name="Zhang H."/>
        </authorList>
    </citation>
    <scope>NUCLEOTIDE SEQUENCE [LARGE SCALE GENOMIC DNA]</scope>
    <source>
        <strain evidence="2 3">JCM 16395</strain>
    </source>
</reference>
<protein>
    <recommendedName>
        <fullName evidence="4">Alkaline shock response membrane anchor protein AmaP</fullName>
    </recommendedName>
</protein>
<sequence>MNNSKWMSSFISQYFFVASTLLAIITILAILVIIFYPRTYTAILLKDEKGRLNINQSSIEGFVKEIILNDGYMKNPKIFVKVYKNKMRIQVKGEIIPRVQVVEKTEVLNQEVKDGLREFFGLNHKVNLQVDVTALSERDRQKSLRVI</sequence>
<dbReference type="Proteomes" id="UP000218181">
    <property type="component" value="Unassembled WGS sequence"/>
</dbReference>
<gene>
    <name evidence="2" type="ORF">RT41_GL000895</name>
</gene>
<comment type="caution">
    <text evidence="2">The sequence shown here is derived from an EMBL/GenBank/DDBJ whole genome shotgun (WGS) entry which is preliminary data.</text>
</comment>
<dbReference type="NCBIfam" id="NF033218">
    <property type="entry name" value="anchor_AmaP"/>
    <property type="match status" value="1"/>
</dbReference>
<name>A0A2A5RIC1_9LACT</name>
<evidence type="ECO:0000256" key="1">
    <source>
        <dbReference type="SAM" id="Phobius"/>
    </source>
</evidence>
<evidence type="ECO:0008006" key="4">
    <source>
        <dbReference type="Google" id="ProtNLM"/>
    </source>
</evidence>
<dbReference type="AlphaFoldDB" id="A0A2A5RIC1"/>
<dbReference type="EMBL" id="JXJU01000021">
    <property type="protein sequence ID" value="PCR98816.1"/>
    <property type="molecule type" value="Genomic_DNA"/>
</dbReference>
<keyword evidence="3" id="KW-1185">Reference proteome</keyword>
<keyword evidence="1" id="KW-1133">Transmembrane helix</keyword>
<proteinExistence type="predicted"/>
<feature type="transmembrane region" description="Helical" evidence="1">
    <location>
        <begin position="14"/>
        <end position="36"/>
    </location>
</feature>
<evidence type="ECO:0000313" key="2">
    <source>
        <dbReference type="EMBL" id="PCR98816.1"/>
    </source>
</evidence>
<accession>A0A2A5RIC1</accession>
<organism evidence="2 3">
    <name type="scientific">Lactococcus fujiensis JCM 16395</name>
    <dbReference type="NCBI Taxonomy" id="1291764"/>
    <lineage>
        <taxon>Bacteria</taxon>
        <taxon>Bacillati</taxon>
        <taxon>Bacillota</taxon>
        <taxon>Bacilli</taxon>
        <taxon>Lactobacillales</taxon>
        <taxon>Streptococcaceae</taxon>
        <taxon>Lactococcus</taxon>
    </lineage>
</organism>